<dbReference type="Gene3D" id="1.20.144.10">
    <property type="entry name" value="Phosphatidic acid phosphatase type 2/haloperoxidase"/>
    <property type="match status" value="2"/>
</dbReference>
<dbReference type="Pfam" id="PF01569">
    <property type="entry name" value="PAP2"/>
    <property type="match status" value="1"/>
</dbReference>
<dbReference type="SMART" id="SM00014">
    <property type="entry name" value="acidPPc"/>
    <property type="match status" value="1"/>
</dbReference>
<comment type="caution">
    <text evidence="4">The sequence shown here is derived from an EMBL/GenBank/DDBJ whole genome shotgun (WGS) entry which is preliminary data.</text>
</comment>
<keyword evidence="5" id="KW-1185">Reference proteome</keyword>
<proteinExistence type="predicted"/>
<dbReference type="EMBL" id="BONH01000017">
    <property type="protein sequence ID" value="GIF98868.1"/>
    <property type="molecule type" value="Genomic_DNA"/>
</dbReference>
<feature type="transmembrane region" description="Helical" evidence="2">
    <location>
        <begin position="128"/>
        <end position="147"/>
    </location>
</feature>
<dbReference type="PANTHER" id="PTHR14969">
    <property type="entry name" value="SPHINGOSINE-1-PHOSPHATE PHOSPHOHYDROLASE"/>
    <property type="match status" value="1"/>
</dbReference>
<name>A0A8J3KKK5_9ACTN</name>
<sequence length="245" mass="25380">MQRTIGTIAATAAVLAGGFAALTLATQLALLDQWDMQGVRWAVDHRTTALTTAAISVTDVGSAPCLVTVTAIATIAVSARRRSAAPAILGLATLGGIQLLVNLIKILAGRPRPDTALWLVDATGLSFPSGHAGSSTATFGLLAWLTCTITSDRRIRSAAWAGAAVIAVAIGLTRIYLGVHYPSDVLGGWLIGGLWLTVVTLTCRLHRHEIASGPPRSPAPTDPAQPGEPTDRLTNARSGTATPER</sequence>
<feature type="transmembrane region" description="Helical" evidence="2">
    <location>
        <begin position="159"/>
        <end position="179"/>
    </location>
</feature>
<feature type="compositionally biased region" description="Polar residues" evidence="1">
    <location>
        <begin position="232"/>
        <end position="245"/>
    </location>
</feature>
<feature type="region of interest" description="Disordered" evidence="1">
    <location>
        <begin position="210"/>
        <end position="245"/>
    </location>
</feature>
<feature type="transmembrane region" description="Helical" evidence="2">
    <location>
        <begin position="49"/>
        <end position="75"/>
    </location>
</feature>
<protein>
    <recommendedName>
        <fullName evidence="3">Phosphatidic acid phosphatase type 2/haloperoxidase domain-containing protein</fullName>
    </recommendedName>
</protein>
<keyword evidence="2" id="KW-1133">Transmembrane helix</keyword>
<dbReference type="InterPro" id="IPR036938">
    <property type="entry name" value="PAP2/HPO_sf"/>
</dbReference>
<dbReference type="Proteomes" id="UP000659904">
    <property type="component" value="Unassembled WGS sequence"/>
</dbReference>
<evidence type="ECO:0000256" key="2">
    <source>
        <dbReference type="SAM" id="Phobius"/>
    </source>
</evidence>
<dbReference type="SUPFAM" id="SSF48317">
    <property type="entry name" value="Acid phosphatase/Vanadium-dependent haloperoxidase"/>
    <property type="match status" value="1"/>
</dbReference>
<dbReference type="PANTHER" id="PTHR14969:SF13">
    <property type="entry name" value="AT30094P"/>
    <property type="match status" value="1"/>
</dbReference>
<keyword evidence="2" id="KW-0472">Membrane</keyword>
<keyword evidence="2" id="KW-0812">Transmembrane</keyword>
<evidence type="ECO:0000313" key="5">
    <source>
        <dbReference type="Proteomes" id="UP000659904"/>
    </source>
</evidence>
<gene>
    <name evidence="4" type="ORF">Cci01nite_39620</name>
</gene>
<dbReference type="RefSeq" id="WP_120320422.1">
    <property type="nucleotide sequence ID" value="NZ_BONH01000017.1"/>
</dbReference>
<feature type="domain" description="Phosphatidic acid phosphatase type 2/haloperoxidase" evidence="3">
    <location>
        <begin position="87"/>
        <end position="200"/>
    </location>
</feature>
<organism evidence="4 5">
    <name type="scientific">Catellatospora citrea</name>
    <dbReference type="NCBI Taxonomy" id="53366"/>
    <lineage>
        <taxon>Bacteria</taxon>
        <taxon>Bacillati</taxon>
        <taxon>Actinomycetota</taxon>
        <taxon>Actinomycetes</taxon>
        <taxon>Micromonosporales</taxon>
        <taxon>Micromonosporaceae</taxon>
        <taxon>Catellatospora</taxon>
    </lineage>
</organism>
<evidence type="ECO:0000259" key="3">
    <source>
        <dbReference type="SMART" id="SM00014"/>
    </source>
</evidence>
<feature type="transmembrane region" description="Helical" evidence="2">
    <location>
        <begin position="87"/>
        <end position="108"/>
    </location>
</feature>
<evidence type="ECO:0000256" key="1">
    <source>
        <dbReference type="SAM" id="MobiDB-lite"/>
    </source>
</evidence>
<feature type="transmembrane region" description="Helical" evidence="2">
    <location>
        <begin position="185"/>
        <end position="203"/>
    </location>
</feature>
<dbReference type="InterPro" id="IPR000326">
    <property type="entry name" value="PAP2/HPO"/>
</dbReference>
<evidence type="ECO:0000313" key="4">
    <source>
        <dbReference type="EMBL" id="GIF98868.1"/>
    </source>
</evidence>
<dbReference type="CDD" id="cd03392">
    <property type="entry name" value="PAP2_like_2"/>
    <property type="match status" value="1"/>
</dbReference>
<reference evidence="4 5" key="1">
    <citation type="submission" date="2021-01" db="EMBL/GenBank/DDBJ databases">
        <title>Whole genome shotgun sequence of Catellatospora citrea NBRC 14495.</title>
        <authorList>
            <person name="Komaki H."/>
            <person name="Tamura T."/>
        </authorList>
    </citation>
    <scope>NUCLEOTIDE SEQUENCE [LARGE SCALE GENOMIC DNA]</scope>
    <source>
        <strain evidence="4 5">NBRC 14495</strain>
    </source>
</reference>
<accession>A0A8J3KKK5</accession>
<dbReference type="AlphaFoldDB" id="A0A8J3KKK5"/>